<proteinExistence type="predicted"/>
<dbReference type="SMART" id="SM00450">
    <property type="entry name" value="RHOD"/>
    <property type="match status" value="1"/>
</dbReference>
<dbReference type="PROSITE" id="PS50206">
    <property type="entry name" value="RHODANESE_3"/>
    <property type="match status" value="1"/>
</dbReference>
<evidence type="ECO:0000259" key="1">
    <source>
        <dbReference type="PROSITE" id="PS50206"/>
    </source>
</evidence>
<dbReference type="RefSeq" id="WP_201916205.1">
    <property type="nucleotide sequence ID" value="NZ_BAABAX010000001.1"/>
</dbReference>
<evidence type="ECO:0000313" key="3">
    <source>
        <dbReference type="Proteomes" id="UP000651057"/>
    </source>
</evidence>
<dbReference type="Pfam" id="PF00581">
    <property type="entry name" value="Rhodanese"/>
    <property type="match status" value="1"/>
</dbReference>
<gene>
    <name evidence="2" type="ORF">JJQ60_01625</name>
</gene>
<comment type="caution">
    <text evidence="2">The sequence shown here is derived from an EMBL/GenBank/DDBJ whole genome shotgun (WGS) entry which is preliminary data.</text>
</comment>
<name>A0A936ZZB7_9FLAO</name>
<dbReference type="Proteomes" id="UP000651057">
    <property type="component" value="Unassembled WGS sequence"/>
</dbReference>
<dbReference type="PANTHER" id="PTHR43031:SF1">
    <property type="entry name" value="PYRIDINE NUCLEOTIDE-DISULPHIDE OXIDOREDUCTASE"/>
    <property type="match status" value="1"/>
</dbReference>
<dbReference type="InterPro" id="IPR036873">
    <property type="entry name" value="Rhodanese-like_dom_sf"/>
</dbReference>
<reference evidence="2" key="1">
    <citation type="submission" date="2021-01" db="EMBL/GenBank/DDBJ databases">
        <authorList>
            <person name="Zhong Y.L."/>
        </authorList>
    </citation>
    <scope>NUCLEOTIDE SEQUENCE</scope>
    <source>
        <strain evidence="2">KCTC 23302</strain>
    </source>
</reference>
<protein>
    <submittedName>
        <fullName evidence="2">Rhodanese-like domain-containing protein</fullName>
    </submittedName>
</protein>
<dbReference type="AlphaFoldDB" id="A0A936ZZB7"/>
<dbReference type="CDD" id="cd00158">
    <property type="entry name" value="RHOD"/>
    <property type="match status" value="1"/>
</dbReference>
<dbReference type="InterPro" id="IPR001763">
    <property type="entry name" value="Rhodanese-like_dom"/>
</dbReference>
<feature type="domain" description="Rhodanese" evidence="1">
    <location>
        <begin position="45"/>
        <end position="136"/>
    </location>
</feature>
<organism evidence="2 3">
    <name type="scientific">Aquimarina mytili</name>
    <dbReference type="NCBI Taxonomy" id="874423"/>
    <lineage>
        <taxon>Bacteria</taxon>
        <taxon>Pseudomonadati</taxon>
        <taxon>Bacteroidota</taxon>
        <taxon>Flavobacteriia</taxon>
        <taxon>Flavobacteriales</taxon>
        <taxon>Flavobacteriaceae</taxon>
        <taxon>Aquimarina</taxon>
    </lineage>
</organism>
<keyword evidence="3" id="KW-1185">Reference proteome</keyword>
<dbReference type="Gene3D" id="3.40.250.10">
    <property type="entry name" value="Rhodanese-like domain"/>
    <property type="match status" value="1"/>
</dbReference>
<sequence length="165" mass="19221">MKFKIVYIFLLVAHYSIAQNSLDEVLKQYNNESIPYIYVDELKNVENNVVLLDAREKNEYEVSHIKNAKFVGYTHFKIKSINKHNIPKSDTIVVYCSLGVRSEDISEKLKKAGYINVYNLYGGIFEWKNKNYTVVNSKGEITENVHACSKQWAKWLQKGKKVYSN</sequence>
<accession>A0A936ZZB7</accession>
<dbReference type="EMBL" id="JAERQJ010000001">
    <property type="protein sequence ID" value="MBL0682205.1"/>
    <property type="molecule type" value="Genomic_DNA"/>
</dbReference>
<dbReference type="PANTHER" id="PTHR43031">
    <property type="entry name" value="FAD-DEPENDENT OXIDOREDUCTASE"/>
    <property type="match status" value="1"/>
</dbReference>
<dbReference type="InterPro" id="IPR050229">
    <property type="entry name" value="GlpE_sulfurtransferase"/>
</dbReference>
<evidence type="ECO:0000313" key="2">
    <source>
        <dbReference type="EMBL" id="MBL0682205.1"/>
    </source>
</evidence>
<dbReference type="NCBIfam" id="NF045521">
    <property type="entry name" value="rhoda_near_glyco"/>
    <property type="match status" value="1"/>
</dbReference>
<dbReference type="SUPFAM" id="SSF52821">
    <property type="entry name" value="Rhodanese/Cell cycle control phosphatase"/>
    <property type="match status" value="1"/>
</dbReference>